<accession>A0A9P0KIZ6</accession>
<organism evidence="1 2">
    <name type="scientific">Acanthoscelides obtectus</name>
    <name type="common">Bean weevil</name>
    <name type="synonym">Bruchus obtectus</name>
    <dbReference type="NCBI Taxonomy" id="200917"/>
    <lineage>
        <taxon>Eukaryota</taxon>
        <taxon>Metazoa</taxon>
        <taxon>Ecdysozoa</taxon>
        <taxon>Arthropoda</taxon>
        <taxon>Hexapoda</taxon>
        <taxon>Insecta</taxon>
        <taxon>Pterygota</taxon>
        <taxon>Neoptera</taxon>
        <taxon>Endopterygota</taxon>
        <taxon>Coleoptera</taxon>
        <taxon>Polyphaga</taxon>
        <taxon>Cucujiformia</taxon>
        <taxon>Chrysomeloidea</taxon>
        <taxon>Chrysomelidae</taxon>
        <taxon>Bruchinae</taxon>
        <taxon>Bruchini</taxon>
        <taxon>Acanthoscelides</taxon>
    </lineage>
</organism>
<gene>
    <name evidence="1" type="ORF">ACAOBT_LOCUS10879</name>
</gene>
<sequence>MSKKKQKNEEDAQNQEIRTIINNDKNTEAALKQEIKSQNFTLFLLK</sequence>
<dbReference type="AlphaFoldDB" id="A0A9P0KIZ6"/>
<comment type="caution">
    <text evidence="1">The sequence shown here is derived from an EMBL/GenBank/DDBJ whole genome shotgun (WGS) entry which is preliminary data.</text>
</comment>
<reference evidence="1" key="1">
    <citation type="submission" date="2022-03" db="EMBL/GenBank/DDBJ databases">
        <authorList>
            <person name="Sayadi A."/>
        </authorList>
    </citation>
    <scope>NUCLEOTIDE SEQUENCE</scope>
</reference>
<evidence type="ECO:0000313" key="1">
    <source>
        <dbReference type="EMBL" id="CAH1974058.1"/>
    </source>
</evidence>
<protein>
    <submittedName>
        <fullName evidence="1">Uncharacterized protein</fullName>
    </submittedName>
</protein>
<proteinExistence type="predicted"/>
<name>A0A9P0KIZ6_ACAOB</name>
<evidence type="ECO:0000313" key="2">
    <source>
        <dbReference type="Proteomes" id="UP001152888"/>
    </source>
</evidence>
<dbReference type="EMBL" id="CAKOFQ010006817">
    <property type="protein sequence ID" value="CAH1974058.1"/>
    <property type="molecule type" value="Genomic_DNA"/>
</dbReference>
<keyword evidence="2" id="KW-1185">Reference proteome</keyword>
<dbReference type="Proteomes" id="UP001152888">
    <property type="component" value="Unassembled WGS sequence"/>
</dbReference>